<keyword evidence="2" id="KW-1185">Reference proteome</keyword>
<organism evidence="1 2">
    <name type="scientific">Streptococcus downei MFe28</name>
    <dbReference type="NCBI Taxonomy" id="764290"/>
    <lineage>
        <taxon>Bacteria</taxon>
        <taxon>Bacillati</taxon>
        <taxon>Bacillota</taxon>
        <taxon>Bacilli</taxon>
        <taxon>Lactobacillales</taxon>
        <taxon>Streptococcaceae</taxon>
        <taxon>Streptococcus</taxon>
    </lineage>
</organism>
<dbReference type="RefSeq" id="WP_002998817.1">
    <property type="nucleotide sequence ID" value="NZ_UHFA01000002.1"/>
</dbReference>
<dbReference type="Proteomes" id="UP000254082">
    <property type="component" value="Unassembled WGS sequence"/>
</dbReference>
<name>A0A380JAN2_STRDO</name>
<evidence type="ECO:0000313" key="2">
    <source>
        <dbReference type="Proteomes" id="UP000254082"/>
    </source>
</evidence>
<proteinExistence type="predicted"/>
<evidence type="ECO:0000313" key="1">
    <source>
        <dbReference type="EMBL" id="SUN35118.1"/>
    </source>
</evidence>
<gene>
    <name evidence="1" type="ORF">NCTC11391_00092</name>
</gene>
<dbReference type="OrthoDB" id="2235175at2"/>
<accession>A0A380JAN2</accession>
<sequence length="208" mass="23693">MLEAINDYLAYQGRKYIKPEKAGKQASQMQALRSLAQLARKEFSELSRELAGQVAPFEPERVSQWMNQAQVCRPHFWCYYRLPSDGLEDVALAIRLYGQKDDFGISVEVSFIERKKSAQTLTKQAKVLGLPLTEGMYYFVQKDGQSHRVEGSEVNRQDLKEALAQGQVRKVLIKTDIPVEPSTSKSALVTQLVQAFDRLLPYYQITKS</sequence>
<dbReference type="EMBL" id="UHFA01000002">
    <property type="protein sequence ID" value="SUN35118.1"/>
    <property type="molecule type" value="Genomic_DNA"/>
</dbReference>
<protein>
    <submittedName>
        <fullName evidence="1">Sakacin A production response regulator</fullName>
    </submittedName>
</protein>
<reference evidence="1 2" key="1">
    <citation type="submission" date="2018-06" db="EMBL/GenBank/DDBJ databases">
        <authorList>
            <consortium name="Pathogen Informatics"/>
            <person name="Doyle S."/>
        </authorList>
    </citation>
    <scope>NUCLEOTIDE SEQUENCE [LARGE SCALE GENOMIC DNA]</scope>
    <source>
        <strain evidence="2">NCTC 11391</strain>
    </source>
</reference>
<dbReference type="AlphaFoldDB" id="A0A380JAN2"/>